<feature type="region of interest" description="Disordered" evidence="14">
    <location>
        <begin position="138"/>
        <end position="191"/>
    </location>
</feature>
<feature type="compositionally biased region" description="Low complexity" evidence="14">
    <location>
        <begin position="1798"/>
        <end position="1807"/>
    </location>
</feature>
<dbReference type="GO" id="GO:0005694">
    <property type="term" value="C:chromosome"/>
    <property type="evidence" value="ECO:0007669"/>
    <property type="project" value="UniProtKB-SubCell"/>
</dbReference>
<dbReference type="InterPro" id="IPR046341">
    <property type="entry name" value="SET_dom_sf"/>
</dbReference>
<feature type="compositionally biased region" description="Polar residues" evidence="14">
    <location>
        <begin position="428"/>
        <end position="441"/>
    </location>
</feature>
<feature type="compositionally biased region" description="Low complexity" evidence="14">
    <location>
        <begin position="925"/>
        <end position="935"/>
    </location>
</feature>
<dbReference type="GO" id="GO:0008270">
    <property type="term" value="F:zinc ion binding"/>
    <property type="evidence" value="ECO:0007669"/>
    <property type="project" value="UniProtKB-KW"/>
</dbReference>
<evidence type="ECO:0000256" key="13">
    <source>
        <dbReference type="PROSITE-ProRule" id="PRU00035"/>
    </source>
</evidence>
<feature type="domain" description="Bromo" evidence="15">
    <location>
        <begin position="1950"/>
        <end position="2020"/>
    </location>
</feature>
<feature type="compositionally biased region" description="Basic and acidic residues" evidence="14">
    <location>
        <begin position="182"/>
        <end position="191"/>
    </location>
</feature>
<dbReference type="InterPro" id="IPR018359">
    <property type="entry name" value="Bromodomain_CS"/>
</dbReference>
<dbReference type="PROSITE" id="PS50868">
    <property type="entry name" value="POST_SET"/>
    <property type="match status" value="1"/>
</dbReference>
<dbReference type="SUPFAM" id="SSF82199">
    <property type="entry name" value="SET domain"/>
    <property type="match status" value="1"/>
</dbReference>
<comment type="subcellular location">
    <subcellularLocation>
        <location evidence="2">Chromosome</location>
    </subcellularLocation>
    <subcellularLocation>
        <location evidence="1">Nucleus</location>
    </subcellularLocation>
</comment>
<dbReference type="PROSITE" id="PS51215">
    <property type="entry name" value="AWS"/>
    <property type="match status" value="1"/>
</dbReference>
<evidence type="ECO:0008006" key="22">
    <source>
        <dbReference type="Google" id="ProtNLM"/>
    </source>
</evidence>
<dbReference type="SMART" id="SM00439">
    <property type="entry name" value="BAH"/>
    <property type="match status" value="1"/>
</dbReference>
<dbReference type="GO" id="GO:0032259">
    <property type="term" value="P:methylation"/>
    <property type="evidence" value="ECO:0007669"/>
    <property type="project" value="UniProtKB-KW"/>
</dbReference>
<keyword evidence="21" id="KW-1185">Reference proteome</keyword>
<evidence type="ECO:0000256" key="1">
    <source>
        <dbReference type="ARBA" id="ARBA00004123"/>
    </source>
</evidence>
<dbReference type="GO" id="GO:0003682">
    <property type="term" value="F:chromatin binding"/>
    <property type="evidence" value="ECO:0007669"/>
    <property type="project" value="InterPro"/>
</dbReference>
<dbReference type="SMART" id="SM00249">
    <property type="entry name" value="PHD"/>
    <property type="match status" value="1"/>
</dbReference>
<dbReference type="SMART" id="SM00384">
    <property type="entry name" value="AT_hook"/>
    <property type="match status" value="3"/>
</dbReference>
<dbReference type="SMART" id="SM00570">
    <property type="entry name" value="AWS"/>
    <property type="match status" value="1"/>
</dbReference>
<feature type="region of interest" description="Disordered" evidence="14">
    <location>
        <begin position="286"/>
        <end position="307"/>
    </location>
</feature>
<feature type="compositionally biased region" description="Polar residues" evidence="14">
    <location>
        <begin position="43"/>
        <end position="55"/>
    </location>
</feature>
<comment type="caution">
    <text evidence="20">The sequence shown here is derived from an EMBL/GenBank/DDBJ whole genome shotgun (WGS) entry which is preliminary data.</text>
</comment>
<dbReference type="InterPro" id="IPR013083">
    <property type="entry name" value="Znf_RING/FYVE/PHD"/>
</dbReference>
<dbReference type="InterPro" id="IPR001487">
    <property type="entry name" value="Bromodomain"/>
</dbReference>
<dbReference type="FunFam" id="3.30.40.10:FF:000113">
    <property type="entry name" value="Histone-lysine N-methyltransferase"/>
    <property type="match status" value="1"/>
</dbReference>
<dbReference type="EMBL" id="JAVRBK010000001">
    <property type="protein sequence ID" value="KAK5649840.1"/>
    <property type="molecule type" value="Genomic_DNA"/>
</dbReference>
<feature type="region of interest" description="Disordered" evidence="14">
    <location>
        <begin position="1794"/>
        <end position="1837"/>
    </location>
</feature>
<dbReference type="PROSITE" id="PS50014">
    <property type="entry name" value="BROMODOMAIN_2"/>
    <property type="match status" value="1"/>
</dbReference>
<dbReference type="InterPro" id="IPR003616">
    <property type="entry name" value="Post-SET_dom"/>
</dbReference>
<dbReference type="CDD" id="cd05525">
    <property type="entry name" value="Bromo_ASH1"/>
    <property type="match status" value="1"/>
</dbReference>
<evidence type="ECO:0000256" key="5">
    <source>
        <dbReference type="ARBA" id="ARBA00022679"/>
    </source>
</evidence>
<sequence>MAGSEGSGQTDLLSGWSCVVHRPSEDPEPSELPSTVDMAAFSSGLSVEPTQNTNNEDSCDSDSDSDSDSNNSGSDVSGSCSQSDSSDSESSSSSPESSSRSSSPEFSVTSSQTDGLRLKIATVRKSCTSPIEKTKTFTDTKFCDKPSQNAQTKVSSLSSSSDSPGSSSSSESESQSVNKNDVNVHSEKSNCEKKPFVKVQTTMVDKKTEIRPIKINTIVKSSKTKVRSKRAQKVSASNCSSSSSSDSEDCSGSDRTMLASCSLQEIRQEDLAAILPDQQECDTFGGFDCRADKSSPQTGDGSGSDMELPQQAVNALIQRTTESSSESESRVPLNPNTLHANSLLQQFVAQTQLLNVPASTTQLNSKNNVTVPTPAQADHTNVKIDIENGKRKRGRPRKPNTNLNADKSESVKSALNLEYCANPNVSPDSGIQNCSDNVSSPEPSPIPNLKSKRAQEIEQYSLAKTTEMDSVKSKNNVLINVNKSKEQRKLPVTSNSFDRVLYGNTDRVLYPPRRKVGRPPTVTRKGPGRPPKHKLPSSAAAFGVSLKSNLTNEIDTNSKPNKDVTEVKIEKPKNKLFSHANAIQGITKKESNEIKSKNVQKRTKAGLLHEICEKVSKRLDISIRGSQKINGQETKYDKASKAQNVFKKGSNSRVVLGNKNKLETTKSKYTTSKNYKVMHSKHKGKKHKKCKFKILKPITTTLHDPKLNAEIDKLVADFVKFCSITSSKISKENVPEMLKVLKKASKKRKASDYSERKKKKQNVNSTINKEPSSNEQRLPLKKRHYHLASDVTTQPSETDSDLKSKCSNSVKDVKIMSISNKNVVEKVKNVNKSISPVYTASSTKTSEDSVTEISTISYSTAKVTNVANDCVVKIPKSKAVGTHIDEAIEACITKYSTLPADAQSIEITQSSKNCLQSPTKQSITDISSSSITTTTPKKRHRLQPKGCSPERINMNETQTAESDGNTYSMQDDMKCAKSKNTALEHVVSEMQAKKHLSTKLANVNCKKQEKKNELVSQVITRKKNRLEDLTLTLANKVNSSLIEDVCEKSIKRKKDFIKVDELSTENCKRKKETVSDSFMDNTQKKVTTGCVEIDAVQKHKKDSTKIDCPGETNHKQKKDCLPEALSNMGSPQTAIDEPIDTFRKLNKENSKSEENGTDKHKRDTQTLETLSRASVIKSPISRKTKPTDHEKLDCVMTDKPTGIFMPTIDIELHIPASKIQTTRTSDKQVSEVQEKKPKIEIPCVHIENLQIKDTYKRLNESDCKRITDATEMSSRKKARKRRPINRTGFPTVKKKKKKSALDCKISSEVTLQKSQDVQREMCDRVPQEGEKYSSFLQRTEKLNVSNVLLEKLQKANTTVNCNTTESDLKIISTSDDEKSESGQAVLLKEELVEGSADGSSDLDLKTDISDDKDCNTDLDELSLEARLELMNQNSGKVHYKWGNRSSRNIFKYDKSILQKRRLRDVSPSSSVDTFIEKKLREDNFGSSDESKRSKRVPRWRKKFLPAGLFSDYFKEDDSLLRQKRAEVISKSKITYNPQEHPYGLLPPPYHCGKYLRCRRLPFQLPYDLWWQHTNSQLPGRDIVPSWNYRKIRTNVYNVKTVVGACEPQSCNCTSASQCGDDCINRLVLAECPAFHKCNNQKIQKHEWSPGIEKFMTIDKGWGIRTKLPIKSGEFILEYVGEVVADHEFKERMALRYAHDIHHYCLHLDGGFVIDGHRMGGDGRFVNHSCEPNCEMQKWSVNGQFRMALFALRDIGADEEITYDYNFSLFNPAEGQECKCGSTNCRGVIGGKSQRVRHSISSTHSSISNDKTGRVGRPRKNQAKRSTSGPRELPVAPVPTPVVPTPLMKPMSVSQKLYVRDHHCFLLRNLNRGKHNRERSLCTLSQMNSCNPADHNPTTFMNQLNALRQPRNMRTRRLAQAEEDPKLKKMAQLASILKDFLKAITTAKDEKNDLLCSPFLNLPSKRKLPEYYQRITDPIDVTTIEQNVATGVYRSVENFDTDVNKVFVNAVRFFGRTSEPGIAATRLKKIYFDMKQESLSKLEEVIGEKLPSNFIPSKRKNEEEDVIRCICGMYKDEGLMIQCERCLVWQHCECVQADVNAESYHCEVCVPRLVDYEISLDEFTEHGHRYYLTLLRGDLQLRQGDTVYMLRDIPIFGTDRKHTYETIGEIKYTDLDIFRIERLWKDSKTGQRFAYGHHYLRPHETFHEPTRKFFPNEVMRVPLYEAVPVELVISHCWVMDLNTYCKGRPVGAPEEHIYICEYRVDKSARLFSKISKAKYPMCTKTYAFDRFDVKLKMSRTYTPHDLDPAFVKPRGRKPAESDEARELQKLPVHVPVLRTPLEKKVRLNKLLLALLSKMPTKQALDVSYLLEGGRRRKKQLDK</sequence>
<keyword evidence="9" id="KW-0862">Zinc</keyword>
<dbReference type="InterPro" id="IPR017956">
    <property type="entry name" value="AT_hook_DNA-bd_motif"/>
</dbReference>
<feature type="compositionally biased region" description="Low complexity" evidence="14">
    <location>
        <begin position="235"/>
        <end position="245"/>
    </location>
</feature>
<dbReference type="SMART" id="SM00297">
    <property type="entry name" value="BROMO"/>
    <property type="match status" value="1"/>
</dbReference>
<name>A0AAN7VIU0_9COLE</name>
<dbReference type="Gene3D" id="2.170.270.10">
    <property type="entry name" value="SET domain"/>
    <property type="match status" value="1"/>
</dbReference>
<feature type="region of interest" description="Disordered" evidence="14">
    <location>
        <begin position="214"/>
        <end position="254"/>
    </location>
</feature>
<dbReference type="GO" id="GO:0006355">
    <property type="term" value="P:regulation of DNA-templated transcription"/>
    <property type="evidence" value="ECO:0007669"/>
    <property type="project" value="TreeGrafter"/>
</dbReference>
<evidence type="ECO:0000259" key="18">
    <source>
        <dbReference type="PROSITE" id="PS51038"/>
    </source>
</evidence>
<dbReference type="CDD" id="cd15548">
    <property type="entry name" value="PHD_ASH1L"/>
    <property type="match status" value="1"/>
</dbReference>
<dbReference type="Proteomes" id="UP001329430">
    <property type="component" value="Chromosome 1"/>
</dbReference>
<evidence type="ECO:0000256" key="12">
    <source>
        <dbReference type="ARBA" id="ARBA00023242"/>
    </source>
</evidence>
<keyword evidence="11 13" id="KW-0103">Bromodomain</keyword>
<dbReference type="Gene3D" id="2.30.30.490">
    <property type="match status" value="1"/>
</dbReference>
<dbReference type="InterPro" id="IPR006560">
    <property type="entry name" value="AWS_dom"/>
</dbReference>
<dbReference type="PROSITE" id="PS01359">
    <property type="entry name" value="ZF_PHD_1"/>
    <property type="match status" value="1"/>
</dbReference>
<dbReference type="Pfam" id="PF00439">
    <property type="entry name" value="Bromodomain"/>
    <property type="match status" value="1"/>
</dbReference>
<evidence type="ECO:0000256" key="6">
    <source>
        <dbReference type="ARBA" id="ARBA00022691"/>
    </source>
</evidence>
<evidence type="ECO:0000259" key="16">
    <source>
        <dbReference type="PROSITE" id="PS50280"/>
    </source>
</evidence>
<dbReference type="PROSITE" id="PS00633">
    <property type="entry name" value="BROMODOMAIN_1"/>
    <property type="match status" value="1"/>
</dbReference>
<evidence type="ECO:0000256" key="14">
    <source>
        <dbReference type="SAM" id="MobiDB-lite"/>
    </source>
</evidence>
<dbReference type="Gene3D" id="3.30.40.10">
    <property type="entry name" value="Zinc/RING finger domain, C3HC4 (zinc finger)"/>
    <property type="match status" value="1"/>
</dbReference>
<gene>
    <name evidence="20" type="ORF">RI129_000869</name>
</gene>
<protein>
    <recommendedName>
        <fullName evidence="22">Histone-lysine N-methyltransferase ash1</fullName>
    </recommendedName>
</protein>
<dbReference type="Pfam" id="PF01426">
    <property type="entry name" value="BAH"/>
    <property type="match status" value="1"/>
</dbReference>
<feature type="domain" description="AWS" evidence="19">
    <location>
        <begin position="1605"/>
        <end position="1646"/>
    </location>
</feature>
<evidence type="ECO:0000256" key="4">
    <source>
        <dbReference type="ARBA" id="ARBA00022603"/>
    </source>
</evidence>
<feature type="compositionally biased region" description="Polar residues" evidence="14">
    <location>
        <begin position="762"/>
        <end position="776"/>
    </location>
</feature>
<feature type="region of interest" description="Disordered" evidence="14">
    <location>
        <begin position="512"/>
        <end position="537"/>
    </location>
</feature>
<evidence type="ECO:0000256" key="10">
    <source>
        <dbReference type="ARBA" id="ARBA00022853"/>
    </source>
</evidence>
<keyword evidence="6" id="KW-0949">S-adenosyl-L-methionine</keyword>
<dbReference type="PROSITE" id="PS51038">
    <property type="entry name" value="BAH"/>
    <property type="match status" value="1"/>
</dbReference>
<keyword evidence="4" id="KW-0489">Methyltransferase</keyword>
<evidence type="ECO:0000256" key="7">
    <source>
        <dbReference type="ARBA" id="ARBA00022723"/>
    </source>
</evidence>
<dbReference type="GO" id="GO:0003677">
    <property type="term" value="F:DNA binding"/>
    <property type="evidence" value="ECO:0007669"/>
    <property type="project" value="InterPro"/>
</dbReference>
<dbReference type="GO" id="GO:0042800">
    <property type="term" value="F:histone H3K4 methyltransferase activity"/>
    <property type="evidence" value="ECO:0007669"/>
    <property type="project" value="TreeGrafter"/>
</dbReference>
<feature type="compositionally biased region" description="Low complexity" evidence="14">
    <location>
        <begin position="68"/>
        <end position="113"/>
    </location>
</feature>
<feature type="region of interest" description="Disordered" evidence="14">
    <location>
        <begin position="743"/>
        <end position="779"/>
    </location>
</feature>
<dbReference type="SUPFAM" id="SSF57903">
    <property type="entry name" value="FYVE/PHD zinc finger"/>
    <property type="match status" value="1"/>
</dbReference>
<dbReference type="PANTHER" id="PTHR46147:SF3">
    <property type="entry name" value="HISTONE-LYSINE N-METHYLTRANSFERASE ASH1"/>
    <property type="match status" value="1"/>
</dbReference>
<dbReference type="InterPro" id="IPR036427">
    <property type="entry name" value="Bromodomain-like_sf"/>
</dbReference>
<keyword evidence="5" id="KW-0808">Transferase</keyword>
<dbReference type="SMART" id="SM00317">
    <property type="entry name" value="SET"/>
    <property type="match status" value="1"/>
</dbReference>
<proteinExistence type="predicted"/>
<evidence type="ECO:0000259" key="15">
    <source>
        <dbReference type="PROSITE" id="PS50014"/>
    </source>
</evidence>
<feature type="region of interest" description="Disordered" evidence="14">
    <location>
        <begin position="365"/>
        <end position="408"/>
    </location>
</feature>
<dbReference type="SMART" id="SM00508">
    <property type="entry name" value="PostSET"/>
    <property type="match status" value="1"/>
</dbReference>
<evidence type="ECO:0000259" key="17">
    <source>
        <dbReference type="PROSITE" id="PS50868"/>
    </source>
</evidence>
<dbReference type="PROSITE" id="PS50280">
    <property type="entry name" value="SET"/>
    <property type="match status" value="1"/>
</dbReference>
<dbReference type="SUPFAM" id="SSF47370">
    <property type="entry name" value="Bromodomain"/>
    <property type="match status" value="1"/>
</dbReference>
<dbReference type="Pfam" id="PF20826">
    <property type="entry name" value="PHD_5"/>
    <property type="match status" value="1"/>
</dbReference>
<dbReference type="PANTHER" id="PTHR46147">
    <property type="entry name" value="HISTONE-LYSINE N-METHYLTRANSFERASE ASH1"/>
    <property type="match status" value="1"/>
</dbReference>
<evidence type="ECO:0000259" key="19">
    <source>
        <dbReference type="PROSITE" id="PS51215"/>
    </source>
</evidence>
<feature type="region of interest" description="Disordered" evidence="14">
    <location>
        <begin position="1"/>
        <end position="125"/>
    </location>
</feature>
<organism evidence="20 21">
    <name type="scientific">Pyrocoelia pectoralis</name>
    <dbReference type="NCBI Taxonomy" id="417401"/>
    <lineage>
        <taxon>Eukaryota</taxon>
        <taxon>Metazoa</taxon>
        <taxon>Ecdysozoa</taxon>
        <taxon>Arthropoda</taxon>
        <taxon>Hexapoda</taxon>
        <taxon>Insecta</taxon>
        <taxon>Pterygota</taxon>
        <taxon>Neoptera</taxon>
        <taxon>Endopterygota</taxon>
        <taxon>Coleoptera</taxon>
        <taxon>Polyphaga</taxon>
        <taxon>Elateriformia</taxon>
        <taxon>Elateroidea</taxon>
        <taxon>Lampyridae</taxon>
        <taxon>Lampyrinae</taxon>
        <taxon>Pyrocoelia</taxon>
    </lineage>
</organism>
<feature type="domain" description="BAH" evidence="18">
    <location>
        <begin position="2138"/>
        <end position="2274"/>
    </location>
</feature>
<evidence type="ECO:0000256" key="8">
    <source>
        <dbReference type="ARBA" id="ARBA00022771"/>
    </source>
</evidence>
<keyword evidence="10" id="KW-0156">Chromatin regulator</keyword>
<dbReference type="InterPro" id="IPR001965">
    <property type="entry name" value="Znf_PHD"/>
</dbReference>
<dbReference type="InterPro" id="IPR011011">
    <property type="entry name" value="Znf_FYVE_PHD"/>
</dbReference>
<keyword evidence="7" id="KW-0479">Metal-binding</keyword>
<feature type="compositionally biased region" description="Basic residues" evidence="14">
    <location>
        <begin position="222"/>
        <end position="232"/>
    </location>
</feature>
<feature type="compositionally biased region" description="Basic residues" evidence="14">
    <location>
        <begin position="526"/>
        <end position="535"/>
    </location>
</feature>
<dbReference type="Gene3D" id="1.20.920.10">
    <property type="entry name" value="Bromodomain-like"/>
    <property type="match status" value="1"/>
</dbReference>
<dbReference type="CDD" id="cd04717">
    <property type="entry name" value="BAH_polybromo"/>
    <property type="match status" value="1"/>
</dbReference>
<evidence type="ECO:0000256" key="9">
    <source>
        <dbReference type="ARBA" id="ARBA00022833"/>
    </source>
</evidence>
<keyword evidence="12" id="KW-0539">Nucleus</keyword>
<dbReference type="InterPro" id="IPR001214">
    <property type="entry name" value="SET_dom"/>
</dbReference>
<feature type="compositionally biased region" description="Basic and acidic residues" evidence="14">
    <location>
        <begin position="380"/>
        <end position="389"/>
    </location>
</feature>
<feature type="compositionally biased region" description="Basic residues" evidence="14">
    <location>
        <begin position="1813"/>
        <end position="1822"/>
    </location>
</feature>
<dbReference type="InterPro" id="IPR043319">
    <property type="entry name" value="PHD_ASH1L"/>
</dbReference>
<evidence type="ECO:0000256" key="3">
    <source>
        <dbReference type="ARBA" id="ARBA00022454"/>
    </source>
</evidence>
<evidence type="ECO:0000313" key="20">
    <source>
        <dbReference type="EMBL" id="KAK5649840.1"/>
    </source>
</evidence>
<accession>A0AAN7VIU0</accession>
<feature type="region of interest" description="Disordered" evidence="14">
    <location>
        <begin position="925"/>
        <end position="951"/>
    </location>
</feature>
<evidence type="ECO:0000256" key="2">
    <source>
        <dbReference type="ARBA" id="ARBA00004286"/>
    </source>
</evidence>
<keyword evidence="3" id="KW-0158">Chromosome</keyword>
<feature type="domain" description="Post-SET" evidence="17">
    <location>
        <begin position="1773"/>
        <end position="1789"/>
    </location>
</feature>
<dbReference type="Pfam" id="PF00856">
    <property type="entry name" value="SET"/>
    <property type="match status" value="1"/>
</dbReference>
<dbReference type="GO" id="GO:0005654">
    <property type="term" value="C:nucleoplasm"/>
    <property type="evidence" value="ECO:0007669"/>
    <property type="project" value="TreeGrafter"/>
</dbReference>
<evidence type="ECO:0000256" key="11">
    <source>
        <dbReference type="ARBA" id="ARBA00023117"/>
    </source>
</evidence>
<dbReference type="CDD" id="cd19174">
    <property type="entry name" value="SET_ASH1L"/>
    <property type="match status" value="1"/>
</dbReference>
<dbReference type="InterPro" id="IPR001025">
    <property type="entry name" value="BAH_dom"/>
</dbReference>
<feature type="domain" description="SET" evidence="16">
    <location>
        <begin position="1649"/>
        <end position="1765"/>
    </location>
</feature>
<feature type="compositionally biased region" description="Acidic residues" evidence="14">
    <location>
        <begin position="57"/>
        <end position="67"/>
    </location>
</feature>
<feature type="region of interest" description="Disordered" evidence="14">
    <location>
        <begin position="428"/>
        <end position="452"/>
    </location>
</feature>
<dbReference type="InterPro" id="IPR019786">
    <property type="entry name" value="Zinc_finger_PHD-type_CS"/>
</dbReference>
<reference evidence="20 21" key="1">
    <citation type="journal article" date="2024" name="Insects">
        <title>An Improved Chromosome-Level Genome Assembly of the Firefly Pyrocoelia pectoralis.</title>
        <authorList>
            <person name="Fu X."/>
            <person name="Meyer-Rochow V.B."/>
            <person name="Ballantyne L."/>
            <person name="Zhu X."/>
        </authorList>
    </citation>
    <scope>NUCLEOTIDE SEQUENCE [LARGE SCALE GENOMIC DNA]</scope>
    <source>
        <strain evidence="20">XCY_ONT2</strain>
    </source>
</reference>
<dbReference type="InterPro" id="IPR043151">
    <property type="entry name" value="BAH_sf"/>
</dbReference>
<dbReference type="Pfam" id="PF17907">
    <property type="entry name" value="AWS"/>
    <property type="match status" value="1"/>
</dbReference>
<keyword evidence="8" id="KW-0863">Zinc-finger</keyword>
<evidence type="ECO:0000313" key="21">
    <source>
        <dbReference type="Proteomes" id="UP001329430"/>
    </source>
</evidence>
<dbReference type="InterPro" id="IPR043320">
    <property type="entry name" value="Bromo_ASH1L"/>
</dbReference>
<feature type="compositionally biased region" description="Low complexity" evidence="14">
    <location>
        <begin position="155"/>
        <end position="176"/>
    </location>
</feature>